<feature type="region of interest" description="Disordered" evidence="1">
    <location>
        <begin position="924"/>
        <end position="945"/>
    </location>
</feature>
<protein>
    <recommendedName>
        <fullName evidence="4">F-box domain-containing protein</fullName>
    </recommendedName>
</protein>
<accession>A0A7C8VGL8</accession>
<name>A0A7C8VGL8_ORBOL</name>
<evidence type="ECO:0000313" key="2">
    <source>
        <dbReference type="EMBL" id="KAF3286119.1"/>
    </source>
</evidence>
<dbReference type="OrthoDB" id="5343348at2759"/>
<sequence>MNAIPPILALPNEILAKIFGDNDLSDVDISRSIQVCKLFKENIQKFVGQKLTFAVDDISHSGWRFARCLLRNPEIGEHFANMTVEWHRRNWSDWKIDKEHWTKDWAWTGLEREKISALCKKWDINEKTKSIILGGKNSEALLPLLLCSTPNLKSLDLGEVDLSLVDLGTQAYRPGGETYSSALKLLSCEFDEDGDDDDDDRDYHRRNYNYRVQTAYYNCLSSYQPLDHSLFFFDNLRYKANGDIVGPKTLLPGLANLEFFKIAGPKNHKSSDELSLHQSECFLILLLPRIQSVEILSTFSHWDSHEPLSDGPSTLKRLTFIRGFDDRWGPERVAFFEKMSKITSNLERLYINATFSMFDGDPARFFEPIARVFLQNIKCLESSNILVNGGGFNEMGEWNFYEERRREVARKQKAFELIRGKLQTLKPPPIVVTSNKIIPNVLKHLNRSGVFNLMLSCKALYDICYPDLWASLCFGGRYDREYPRPSVTAEASHRLVKSFELSGAGGLENLERLELGQGFYIAVDDSDRSPNEILSALANQIELGNTPKLSHLSLDWTLMVARMRPRVEDEFHDPASLRFYRTIKEYSQKKTPEEFRLSLVFNLPSPPKVDPTSLLDTRNLKDLEVLLLWDENLAMATLAANSLVDILSGSPNLENVTLRTWIGVSYQPRGEIKKGVKQLWEALTGLQTVIGGLKNLRSLSIIDALSIHPSFLLTPPPACRSVSYRGKTTTLWWEQFANFPFSGIERMTLECTELDTAEGKAMKRITGQEWTPVEKLLLGDVKVSTLRWLNISPPSGGLGKEIGYKGYPKDFIKCMLKKNIQLSDECLRPLASQIAISYRAERAKVMENVFSMQMANLKTRLCAALDTYAEDTALQTLRETRSIGEEFQSEMRNKPVDMLVQQFENELGPEFIAKCTETLRVQLREGRPPSFSNPQRDQYDSDDSY</sequence>
<proteinExistence type="predicted"/>
<dbReference type="Proteomes" id="UP000474640">
    <property type="component" value="Unassembled WGS sequence"/>
</dbReference>
<reference evidence="2 3" key="1">
    <citation type="submission" date="2020-01" db="EMBL/GenBank/DDBJ databases">
        <authorList>
            <person name="Palmer J.M."/>
        </authorList>
    </citation>
    <scope>NUCLEOTIDE SEQUENCE [LARGE SCALE GENOMIC DNA]</scope>
    <source>
        <strain evidence="2 3">TWF970</strain>
    </source>
</reference>
<organism evidence="2 3">
    <name type="scientific">Orbilia oligospora</name>
    <name type="common">Nematode-trapping fungus</name>
    <name type="synonym">Arthrobotrys oligospora</name>
    <dbReference type="NCBI Taxonomy" id="2813651"/>
    <lineage>
        <taxon>Eukaryota</taxon>
        <taxon>Fungi</taxon>
        <taxon>Dikarya</taxon>
        <taxon>Ascomycota</taxon>
        <taxon>Pezizomycotina</taxon>
        <taxon>Orbiliomycetes</taxon>
        <taxon>Orbiliales</taxon>
        <taxon>Orbiliaceae</taxon>
        <taxon>Orbilia</taxon>
    </lineage>
</organism>
<evidence type="ECO:0000256" key="1">
    <source>
        <dbReference type="SAM" id="MobiDB-lite"/>
    </source>
</evidence>
<evidence type="ECO:0000313" key="3">
    <source>
        <dbReference type="Proteomes" id="UP000474640"/>
    </source>
</evidence>
<gene>
    <name evidence="2" type="ORF">TWF970_009670</name>
</gene>
<dbReference type="EMBL" id="JAABOJ010000006">
    <property type="protein sequence ID" value="KAF3286119.1"/>
    <property type="molecule type" value="Genomic_DNA"/>
</dbReference>
<dbReference type="AlphaFoldDB" id="A0A7C8VGL8"/>
<comment type="caution">
    <text evidence="2">The sequence shown here is derived from an EMBL/GenBank/DDBJ whole genome shotgun (WGS) entry which is preliminary data.</text>
</comment>
<evidence type="ECO:0008006" key="4">
    <source>
        <dbReference type="Google" id="ProtNLM"/>
    </source>
</evidence>